<evidence type="ECO:0000313" key="2">
    <source>
        <dbReference type="EMBL" id="KAA6380022.1"/>
    </source>
</evidence>
<feature type="non-terminal residue" evidence="2">
    <location>
        <position position="1"/>
    </location>
</feature>
<dbReference type="EMBL" id="SNRW01008140">
    <property type="protein sequence ID" value="KAA6380022.1"/>
    <property type="molecule type" value="Genomic_DNA"/>
</dbReference>
<gene>
    <name evidence="2" type="ORF">EZS28_024452</name>
</gene>
<name>A0A5J4VC62_9EUKA</name>
<organism evidence="2 3">
    <name type="scientific">Streblomastix strix</name>
    <dbReference type="NCBI Taxonomy" id="222440"/>
    <lineage>
        <taxon>Eukaryota</taxon>
        <taxon>Metamonada</taxon>
        <taxon>Preaxostyla</taxon>
        <taxon>Oxymonadida</taxon>
        <taxon>Streblomastigidae</taxon>
        <taxon>Streblomastix</taxon>
    </lineage>
</organism>
<accession>A0A5J4VC62</accession>
<feature type="region of interest" description="Disordered" evidence="1">
    <location>
        <begin position="28"/>
        <end position="69"/>
    </location>
</feature>
<protein>
    <submittedName>
        <fullName evidence="2">Uncharacterized protein</fullName>
    </submittedName>
</protein>
<reference evidence="2 3" key="1">
    <citation type="submission" date="2019-03" db="EMBL/GenBank/DDBJ databases">
        <title>Single cell metagenomics reveals metabolic interactions within the superorganism composed of flagellate Streblomastix strix and complex community of Bacteroidetes bacteria on its surface.</title>
        <authorList>
            <person name="Treitli S.C."/>
            <person name="Kolisko M."/>
            <person name="Husnik F."/>
            <person name="Keeling P."/>
            <person name="Hampl V."/>
        </authorList>
    </citation>
    <scope>NUCLEOTIDE SEQUENCE [LARGE SCALE GENOMIC DNA]</scope>
    <source>
        <strain evidence="2">ST1C</strain>
    </source>
</reference>
<evidence type="ECO:0000256" key="1">
    <source>
        <dbReference type="SAM" id="MobiDB-lite"/>
    </source>
</evidence>
<proteinExistence type="predicted"/>
<dbReference type="Proteomes" id="UP000324800">
    <property type="component" value="Unassembled WGS sequence"/>
</dbReference>
<dbReference type="AlphaFoldDB" id="A0A5J4VC62"/>
<sequence>FKDDVDNEEYERQYERDVQRFYAEKKTSDLSLSEFGKQESTSPSGSGLIGGLGTGEVQKPGLSGESSTSLSDVNNSLKFIEEHLWSKEFKKLIKNPNFLHSLSALSLYKLDTHLKEEEDRQRFTIRHWSRWCLGQIRCYGDAQNFADLVNVEYGRMTSIAFCTAGGVGEEQDAEIFIVLDHFYNFLRQLHEGRYYRQLFFQPLPLLARRTEEQIEEEGANEEIEAQMINNGYYVSIKYWTNMAKAKTLNHFIHRE</sequence>
<evidence type="ECO:0000313" key="3">
    <source>
        <dbReference type="Proteomes" id="UP000324800"/>
    </source>
</evidence>
<comment type="caution">
    <text evidence="2">The sequence shown here is derived from an EMBL/GenBank/DDBJ whole genome shotgun (WGS) entry which is preliminary data.</text>
</comment>